<evidence type="ECO:0000313" key="3">
    <source>
        <dbReference type="Proteomes" id="UP000257323"/>
    </source>
</evidence>
<keyword evidence="1" id="KW-1133">Transmembrane helix</keyword>
<feature type="transmembrane region" description="Helical" evidence="1">
    <location>
        <begin position="22"/>
        <end position="41"/>
    </location>
</feature>
<evidence type="ECO:0000313" key="2">
    <source>
        <dbReference type="EMBL" id="RFT16548.1"/>
    </source>
</evidence>
<dbReference type="AlphaFoldDB" id="A0A3E2BPA1"/>
<name>A0A3E2BPA1_9BACT</name>
<reference evidence="2 3" key="1">
    <citation type="submission" date="2018-08" db="EMBL/GenBank/DDBJ databases">
        <title>Genome analysis of the thermophilic bacterium of the candidate phylum Aminicenantes from deep subsurface aquifer revealed its physiology and ecological role.</title>
        <authorList>
            <person name="Kadnikov V.V."/>
            <person name="Mardanov A.V."/>
            <person name="Beletsky A.V."/>
            <person name="Karnachuk O.V."/>
            <person name="Ravin N.V."/>
        </authorList>
    </citation>
    <scope>NUCLEOTIDE SEQUENCE [LARGE SCALE GENOMIC DNA]</scope>
    <source>
        <strain evidence="2">BY38</strain>
    </source>
</reference>
<protein>
    <submittedName>
        <fullName evidence="2">Uncharacterized protein</fullName>
    </submittedName>
</protein>
<dbReference type="Proteomes" id="UP000257323">
    <property type="component" value="Unassembled WGS sequence"/>
</dbReference>
<gene>
    <name evidence="2" type="ORF">OP8BY_1726</name>
</gene>
<dbReference type="EMBL" id="QUAH01000003">
    <property type="protein sequence ID" value="RFT16548.1"/>
    <property type="molecule type" value="Genomic_DNA"/>
</dbReference>
<evidence type="ECO:0000256" key="1">
    <source>
        <dbReference type="SAM" id="Phobius"/>
    </source>
</evidence>
<organism evidence="2 3">
    <name type="scientific">Candidatus Saccharicenans subterraneus</name>
    <dbReference type="NCBI Taxonomy" id="2508984"/>
    <lineage>
        <taxon>Bacteria</taxon>
        <taxon>Candidatus Aminicenantota</taxon>
        <taxon>Candidatus Aminicenantia</taxon>
        <taxon>Candidatus Aminicenantales</taxon>
        <taxon>Candidatus Saccharicenantaceae</taxon>
        <taxon>Candidatus Saccharicenans</taxon>
    </lineage>
</organism>
<keyword evidence="1" id="KW-0472">Membrane</keyword>
<comment type="caution">
    <text evidence="2">The sequence shown here is derived from an EMBL/GenBank/DDBJ whole genome shotgun (WGS) entry which is preliminary data.</text>
</comment>
<proteinExistence type="predicted"/>
<sequence length="47" mass="4989">MKTGPGCGILCHLKEVAMLSTYFGLFIMPGLILVLALVLGLRKGGKK</sequence>
<keyword evidence="1" id="KW-0812">Transmembrane</keyword>
<accession>A0A3E2BPA1</accession>